<evidence type="ECO:0000313" key="2">
    <source>
        <dbReference type="EMBL" id="KAK0180472.1"/>
    </source>
</evidence>
<evidence type="ECO:0000313" key="3">
    <source>
        <dbReference type="Proteomes" id="UP001168972"/>
    </source>
</evidence>
<proteinExistence type="predicted"/>
<name>A0AA39G2U0_MICHY</name>
<feature type="transmembrane region" description="Helical" evidence="1">
    <location>
        <begin position="135"/>
        <end position="158"/>
    </location>
</feature>
<keyword evidence="1" id="KW-1133">Transmembrane helix</keyword>
<sequence>MDKGRAVSMSSGKYKRVKLQCRMSETDVDTNYLPIDPFDALEYCTVYECFQAFVQFFMDWYQNACVVTCAAMSDVKTLWIITNGNYLHKGKIVGQLLSYYLIVFAIYIINCGFWIDKEIFKILGKTVWNAQKITPVVLALGIIFSFILVALLLGGTFMSPACKD</sequence>
<dbReference type="AlphaFoldDB" id="A0AA39G2U0"/>
<accession>A0AA39G2U0</accession>
<keyword evidence="1" id="KW-0472">Membrane</keyword>
<reference evidence="2" key="1">
    <citation type="journal article" date="2023" name="bioRxiv">
        <title>Scaffold-level genome assemblies of two parasitoid biocontrol wasps reveal the parthenogenesis mechanism and an associated novel virus.</title>
        <authorList>
            <person name="Inwood S."/>
            <person name="Skelly J."/>
            <person name="Guhlin J."/>
            <person name="Harrop T."/>
            <person name="Goldson S."/>
            <person name="Dearden P."/>
        </authorList>
    </citation>
    <scope>NUCLEOTIDE SEQUENCE</scope>
    <source>
        <strain evidence="2">Lincoln</strain>
        <tissue evidence="2">Whole body</tissue>
    </source>
</reference>
<dbReference type="Proteomes" id="UP001168972">
    <property type="component" value="Unassembled WGS sequence"/>
</dbReference>
<organism evidence="2 3">
    <name type="scientific">Microctonus hyperodae</name>
    <name type="common">Parasitoid wasp</name>
    <dbReference type="NCBI Taxonomy" id="165561"/>
    <lineage>
        <taxon>Eukaryota</taxon>
        <taxon>Metazoa</taxon>
        <taxon>Ecdysozoa</taxon>
        <taxon>Arthropoda</taxon>
        <taxon>Hexapoda</taxon>
        <taxon>Insecta</taxon>
        <taxon>Pterygota</taxon>
        <taxon>Neoptera</taxon>
        <taxon>Endopterygota</taxon>
        <taxon>Hymenoptera</taxon>
        <taxon>Apocrita</taxon>
        <taxon>Ichneumonoidea</taxon>
        <taxon>Braconidae</taxon>
        <taxon>Euphorinae</taxon>
        <taxon>Microctonus</taxon>
    </lineage>
</organism>
<gene>
    <name evidence="2" type="ORF">PV327_006110</name>
</gene>
<feature type="transmembrane region" description="Helical" evidence="1">
    <location>
        <begin position="96"/>
        <end position="115"/>
    </location>
</feature>
<evidence type="ECO:0000256" key="1">
    <source>
        <dbReference type="SAM" id="Phobius"/>
    </source>
</evidence>
<reference evidence="2" key="2">
    <citation type="submission" date="2023-03" db="EMBL/GenBank/DDBJ databases">
        <authorList>
            <person name="Inwood S.N."/>
            <person name="Skelly J.G."/>
            <person name="Guhlin J."/>
            <person name="Harrop T.W.R."/>
            <person name="Goldson S.G."/>
            <person name="Dearden P.K."/>
        </authorList>
    </citation>
    <scope>NUCLEOTIDE SEQUENCE</scope>
    <source>
        <strain evidence="2">Lincoln</strain>
        <tissue evidence="2">Whole body</tissue>
    </source>
</reference>
<keyword evidence="3" id="KW-1185">Reference proteome</keyword>
<dbReference type="EMBL" id="JAQQBR010000003">
    <property type="protein sequence ID" value="KAK0180472.1"/>
    <property type="molecule type" value="Genomic_DNA"/>
</dbReference>
<protein>
    <submittedName>
        <fullName evidence="2">Uncharacterized protein</fullName>
    </submittedName>
</protein>
<keyword evidence="1" id="KW-0812">Transmembrane</keyword>
<comment type="caution">
    <text evidence="2">The sequence shown here is derived from an EMBL/GenBank/DDBJ whole genome shotgun (WGS) entry which is preliminary data.</text>
</comment>